<dbReference type="AlphaFoldDB" id="A0AAW9DK98"/>
<dbReference type="Pfam" id="PF03135">
    <property type="entry name" value="CagE_TrbE_VirB"/>
    <property type="match status" value="1"/>
</dbReference>
<dbReference type="PANTHER" id="PTHR30121">
    <property type="entry name" value="UNCHARACTERIZED PROTEIN YJGR-RELATED"/>
    <property type="match status" value="1"/>
</dbReference>
<dbReference type="RefSeq" id="WP_319612572.1">
    <property type="nucleotide sequence ID" value="NZ_JAWXYB010000008.1"/>
</dbReference>
<accession>A0AAW9DK98</accession>
<dbReference type="PANTHER" id="PTHR30121:SF12">
    <property type="entry name" value="TYPE IV SECRETION SYSTEM PROTEIN CAGE"/>
    <property type="match status" value="1"/>
</dbReference>
<dbReference type="InterPro" id="IPR051162">
    <property type="entry name" value="T4SS_component"/>
</dbReference>
<evidence type="ECO:0000256" key="3">
    <source>
        <dbReference type="ARBA" id="ARBA00022840"/>
    </source>
</evidence>
<dbReference type="NCBIfam" id="NF010427">
    <property type="entry name" value="PRK13853.1"/>
    <property type="match status" value="1"/>
</dbReference>
<dbReference type="Gene3D" id="3.40.50.300">
    <property type="entry name" value="P-loop containing nucleotide triphosphate hydrolases"/>
    <property type="match status" value="1"/>
</dbReference>
<evidence type="ECO:0000256" key="2">
    <source>
        <dbReference type="ARBA" id="ARBA00022741"/>
    </source>
</evidence>
<gene>
    <name evidence="5" type="ORF">SIL87_01810</name>
</gene>
<feature type="domain" description="CagE TrbE VirB component of type IV transporter system central" evidence="4">
    <location>
        <begin position="189"/>
        <end position="383"/>
    </location>
</feature>
<comment type="similarity">
    <text evidence="1">Belongs to the TrbE/VirB4 family.</text>
</comment>
<reference evidence="5 6" key="1">
    <citation type="submission" date="2023-11" db="EMBL/GenBank/DDBJ databases">
        <title>MicrobeMod: A computational toolkit for identifying prokaryotic methylation and restriction-modification with nanopore sequencing.</title>
        <authorList>
            <person name="Crits-Christoph A."/>
            <person name="Kang S.C."/>
            <person name="Lee H."/>
            <person name="Ostrov N."/>
        </authorList>
    </citation>
    <scope>NUCLEOTIDE SEQUENCE [LARGE SCALE GENOMIC DNA]</scope>
    <source>
        <strain evidence="5 6">DSMZ 700</strain>
    </source>
</reference>
<proteinExistence type="inferred from homology"/>
<dbReference type="EMBL" id="JAWXYB010000008">
    <property type="protein sequence ID" value="MDX5929504.1"/>
    <property type="molecule type" value="Genomic_DNA"/>
</dbReference>
<comment type="caution">
    <text evidence="5">The sequence shown here is derived from an EMBL/GenBank/DDBJ whole genome shotgun (WGS) entry which is preliminary data.</text>
</comment>
<dbReference type="InterPro" id="IPR018145">
    <property type="entry name" value="CagE_TrbE_VirB_cntrl_dom"/>
</dbReference>
<organism evidence="5 6">
    <name type="scientific">Acidiphilium acidophilum</name>
    <name type="common">Thiobacillus acidophilus</name>
    <dbReference type="NCBI Taxonomy" id="76588"/>
    <lineage>
        <taxon>Bacteria</taxon>
        <taxon>Pseudomonadati</taxon>
        <taxon>Pseudomonadota</taxon>
        <taxon>Alphaproteobacteria</taxon>
        <taxon>Acetobacterales</taxon>
        <taxon>Acidocellaceae</taxon>
        <taxon>Acidiphilium</taxon>
    </lineage>
</organism>
<keyword evidence="2" id="KW-0547">Nucleotide-binding</keyword>
<dbReference type="SUPFAM" id="SSF52540">
    <property type="entry name" value="P-loop containing nucleoside triphosphate hydrolases"/>
    <property type="match status" value="1"/>
</dbReference>
<dbReference type="GO" id="GO:0005524">
    <property type="term" value="F:ATP binding"/>
    <property type="evidence" value="ECO:0007669"/>
    <property type="project" value="UniProtKB-KW"/>
</dbReference>
<name>A0AAW9DK98_ACIAO</name>
<keyword evidence="3" id="KW-0067">ATP-binding</keyword>
<evidence type="ECO:0000256" key="1">
    <source>
        <dbReference type="ARBA" id="ARBA00006512"/>
    </source>
</evidence>
<evidence type="ECO:0000313" key="5">
    <source>
        <dbReference type="EMBL" id="MDX5929504.1"/>
    </source>
</evidence>
<sequence>MRGNTGWSERDAAPYLPYLGHIRPEVMLLDDGSLLAMGELDGLPCELADDAERNAVTRMLNGLWKTIADDNLTIATHLIRHRSVADLPPGVFPNAFSGTLDRLYRQRVLAGRLYQNRYLLSVLVAPRNPAGGAIGGRRLTRTLARLRQQPVGASDHLLLQLEDIWGAISRTLDAYGLRRLGLRDGRGGAFQFSAIAEALRLILTGDFLPVPLVSGPIGSAIYTDQVIFGRRAYEIRSPGTPRFGAIFGLREYPAVTFPGMLDHVLSLPFPLVLSQSFGFLARHDATGKLALKQNQMTAAGDKALSQIDELTDAQDHLASGHLAMGAHHLSLAIYADTIATLNAQAGIARTALADAGAVAVQETLGNEAAYFAQLPGNTVWRTRPGAITTRNFAALSGFDAFPRGAAHGHWGPALVRFRTTAGTPYDFVPHVGDVGMTAIFGKTGQGKTTLMLFLLALFPRYFTERGGAVVFFDKDRGGELLCRAVGGRYLEIRGGVDSGLAPLRGLEDNSQSVAFLVDWVGGLITQDGHGPLPPDDEARLARGIAALLRMPPALRSFAGLRQFLDWRNPLGAGARLERWCRGGSLGWAFDGEADHVALDAGMCGFDLTAILENPTVCAPAASYLLHRIRNALDGRRFVLSCDEFNFYLLNPLFAKIWADFYLTARKANAVVMLATQEPGPVLASPMGQSILNQCQTLIFCPTPGADERVYCGGLAGGLATAGGSAGGSGGGGGAGARGGPGAGGPSLNLTAGEFRALREDMLPGSRQYLIKRDSGSVIVDFDIGAIPECVAVLSTRKTTAAFAEALRAAHGDAPEAWLPAFMSRCHEAVD</sequence>
<evidence type="ECO:0000259" key="4">
    <source>
        <dbReference type="Pfam" id="PF03135"/>
    </source>
</evidence>
<dbReference type="InterPro" id="IPR027417">
    <property type="entry name" value="P-loop_NTPase"/>
</dbReference>
<evidence type="ECO:0000313" key="6">
    <source>
        <dbReference type="Proteomes" id="UP001279553"/>
    </source>
</evidence>
<dbReference type="Proteomes" id="UP001279553">
    <property type="component" value="Unassembled WGS sequence"/>
</dbReference>
<keyword evidence="6" id="KW-1185">Reference proteome</keyword>
<protein>
    <submittedName>
        <fullName evidence="5">Type IV secretion system protein VirB4</fullName>
    </submittedName>
</protein>